<accession>A0A9N9FFC7</accession>
<evidence type="ECO:0000313" key="2">
    <source>
        <dbReference type="Proteomes" id="UP000789508"/>
    </source>
</evidence>
<comment type="caution">
    <text evidence="1">The sequence shown here is derived from an EMBL/GenBank/DDBJ whole genome shotgun (WGS) entry which is preliminary data.</text>
</comment>
<sequence length="96" mass="10898">MAGNTKTIVIFPNVEICEEPTELELKDVAVFSALDRKLERYRKRRMMHERAGRILRPHIPSSSSSSDSSISLALLFAFVVVFCGDSNTNYSYQKNN</sequence>
<organism evidence="1 2">
    <name type="scientific">Ambispora leptoticha</name>
    <dbReference type="NCBI Taxonomy" id="144679"/>
    <lineage>
        <taxon>Eukaryota</taxon>
        <taxon>Fungi</taxon>
        <taxon>Fungi incertae sedis</taxon>
        <taxon>Mucoromycota</taxon>
        <taxon>Glomeromycotina</taxon>
        <taxon>Glomeromycetes</taxon>
        <taxon>Archaeosporales</taxon>
        <taxon>Ambisporaceae</taxon>
        <taxon>Ambispora</taxon>
    </lineage>
</organism>
<dbReference type="EMBL" id="CAJVPS010001233">
    <property type="protein sequence ID" value="CAG8530257.1"/>
    <property type="molecule type" value="Genomic_DNA"/>
</dbReference>
<proteinExistence type="predicted"/>
<gene>
    <name evidence="1" type="ORF">ALEPTO_LOCUS4901</name>
</gene>
<name>A0A9N9FFC7_9GLOM</name>
<dbReference type="Proteomes" id="UP000789508">
    <property type="component" value="Unassembled WGS sequence"/>
</dbReference>
<dbReference type="OrthoDB" id="2382013at2759"/>
<keyword evidence="2" id="KW-1185">Reference proteome</keyword>
<evidence type="ECO:0000313" key="1">
    <source>
        <dbReference type="EMBL" id="CAG8530257.1"/>
    </source>
</evidence>
<reference evidence="1" key="1">
    <citation type="submission" date="2021-06" db="EMBL/GenBank/DDBJ databases">
        <authorList>
            <person name="Kallberg Y."/>
            <person name="Tangrot J."/>
            <person name="Rosling A."/>
        </authorList>
    </citation>
    <scope>NUCLEOTIDE SEQUENCE</scope>
    <source>
        <strain evidence="1">FL130A</strain>
    </source>
</reference>
<dbReference type="AlphaFoldDB" id="A0A9N9FFC7"/>
<protein>
    <submittedName>
        <fullName evidence="1">12396_t:CDS:1</fullName>
    </submittedName>
</protein>